<evidence type="ECO:0000313" key="2">
    <source>
        <dbReference type="Proteomes" id="UP000006352"/>
    </source>
</evidence>
<dbReference type="GeneID" id="24096162"/>
<name>J4I9J1_9APHY</name>
<accession>J4I9J1</accession>
<keyword evidence="2" id="KW-1185">Reference proteome</keyword>
<gene>
    <name evidence="1" type="ORF">FIBRA_03300</name>
</gene>
<dbReference type="AlphaFoldDB" id="J4I9J1"/>
<dbReference type="HOGENOM" id="CLU_1586504_0_0_1"/>
<dbReference type="EMBL" id="HE797024">
    <property type="protein sequence ID" value="CCM01251.1"/>
    <property type="molecule type" value="Genomic_DNA"/>
</dbReference>
<dbReference type="RefSeq" id="XP_012180534.1">
    <property type="nucleotide sequence ID" value="XM_012325144.1"/>
</dbReference>
<sequence length="168" mass="18036">MALFLSGQSPAGVQVSLRTPSHESGVSHILTRVKRLNQKSALSICQCEEEPRLLGGRHWDDGGQEQKSTILPRHSLARPTPASLAAFGNPAVVLMALSVPPAAHSGGRPDSGSELAAESDTINERFAHTNLEQHRNASVQVLQQQVIRTRITLMLACGATTWRGGALY</sequence>
<dbReference type="Proteomes" id="UP000006352">
    <property type="component" value="Unassembled WGS sequence"/>
</dbReference>
<dbReference type="InParanoid" id="J4I9J1"/>
<reference evidence="1 2" key="1">
    <citation type="journal article" date="2012" name="Appl. Environ. Microbiol.">
        <title>Short-read sequencing for genomic analysis of the brown rot fungus Fibroporia radiculosa.</title>
        <authorList>
            <person name="Tang J.D."/>
            <person name="Perkins A.D."/>
            <person name="Sonstegard T.S."/>
            <person name="Schroeder S.G."/>
            <person name="Burgess S.C."/>
            <person name="Diehl S.V."/>
        </authorList>
    </citation>
    <scope>NUCLEOTIDE SEQUENCE [LARGE SCALE GENOMIC DNA]</scope>
    <source>
        <strain evidence="1 2">TFFH 294</strain>
    </source>
</reference>
<protein>
    <submittedName>
        <fullName evidence="1">Uncharacterized protein</fullName>
    </submittedName>
</protein>
<proteinExistence type="predicted"/>
<evidence type="ECO:0000313" key="1">
    <source>
        <dbReference type="EMBL" id="CCM01251.1"/>
    </source>
</evidence>
<organism evidence="1 2">
    <name type="scientific">Fibroporia radiculosa</name>
    <dbReference type="NCBI Taxonomy" id="599839"/>
    <lineage>
        <taxon>Eukaryota</taxon>
        <taxon>Fungi</taxon>
        <taxon>Dikarya</taxon>
        <taxon>Basidiomycota</taxon>
        <taxon>Agaricomycotina</taxon>
        <taxon>Agaricomycetes</taxon>
        <taxon>Polyporales</taxon>
        <taxon>Fibroporiaceae</taxon>
        <taxon>Fibroporia</taxon>
    </lineage>
</organism>